<evidence type="ECO:0000313" key="3">
    <source>
        <dbReference type="Proteomes" id="UP000265341"/>
    </source>
</evidence>
<evidence type="ECO:0000259" key="1">
    <source>
        <dbReference type="Pfam" id="PF12705"/>
    </source>
</evidence>
<keyword evidence="3" id="KW-1185">Reference proteome</keyword>
<gene>
    <name evidence="2" type="ORF">Mrose_00576</name>
</gene>
<dbReference type="Pfam" id="PF12705">
    <property type="entry name" value="PDDEXK_1"/>
    <property type="match status" value="1"/>
</dbReference>
<protein>
    <submittedName>
        <fullName evidence="2">PD-(D/E)XK nuclease superfamily protein</fullName>
    </submittedName>
</protein>
<dbReference type="Gene3D" id="3.90.320.10">
    <property type="match status" value="1"/>
</dbReference>
<dbReference type="RefSeq" id="WP_119275925.1">
    <property type="nucleotide sequence ID" value="NZ_QWLA01000006.1"/>
</dbReference>
<name>A0A399F103_9DEIN</name>
<dbReference type="InterPro" id="IPR011604">
    <property type="entry name" value="PDDEXK-like_dom_sf"/>
</dbReference>
<dbReference type="OrthoDB" id="2078095at2"/>
<evidence type="ECO:0000313" key="2">
    <source>
        <dbReference type="EMBL" id="RIH88969.1"/>
    </source>
</evidence>
<dbReference type="EMBL" id="QWLA01000006">
    <property type="protein sequence ID" value="RIH88969.1"/>
    <property type="molecule type" value="Genomic_DNA"/>
</dbReference>
<dbReference type="AlphaFoldDB" id="A0A399F103"/>
<proteinExistence type="predicted"/>
<comment type="caution">
    <text evidence="2">The sequence shown here is derived from an EMBL/GenBank/DDBJ whole genome shotgun (WGS) entry which is preliminary data.</text>
</comment>
<accession>A0A399F103</accession>
<dbReference type="InterPro" id="IPR038726">
    <property type="entry name" value="PDDEXK_AddAB-type"/>
</dbReference>
<organism evidence="2 3">
    <name type="scientific">Calidithermus roseus</name>
    <dbReference type="NCBI Taxonomy" id="1644118"/>
    <lineage>
        <taxon>Bacteria</taxon>
        <taxon>Thermotogati</taxon>
        <taxon>Deinococcota</taxon>
        <taxon>Deinococci</taxon>
        <taxon>Thermales</taxon>
        <taxon>Thermaceae</taxon>
        <taxon>Calidithermus</taxon>
    </lineage>
</organism>
<sequence>MILYPTLEADLTCPSRYVRARLRKEPTLAPFASTVLGKEVHERIASSLRQGVVVSQADDPLRDVTGGGGRPVHRKTFQLPRRVMLSEGEKLDSLLDRAQKGLARFEADYRPGLQGEAHRVEEFLAWNLELEGELVRFMGKLDLLLSQGEDQEVWDWKTGNPKNSREQLRLYLFLVYGATGNPPRLARAVGLESGEEVVEVWSEEVIPWGYAWLQRMRKSLSAALTNPRALNPGPVCRYCPYAHACPASAAPRRYLLDTRTGEVTEVAVESLASE</sequence>
<dbReference type="Proteomes" id="UP000265341">
    <property type="component" value="Unassembled WGS sequence"/>
</dbReference>
<feature type="domain" description="PD-(D/E)XK endonuclease-like" evidence="1">
    <location>
        <begin position="7"/>
        <end position="246"/>
    </location>
</feature>
<reference evidence="2 3" key="1">
    <citation type="submission" date="2018-08" db="EMBL/GenBank/DDBJ databases">
        <title>Meiothermus roseus NBRC 110900 genome sequencing project.</title>
        <authorList>
            <person name="Da Costa M.S."/>
            <person name="Albuquerque L."/>
            <person name="Raposo P."/>
            <person name="Froufe H.J.C."/>
            <person name="Barroso C.S."/>
            <person name="Egas C."/>
        </authorList>
    </citation>
    <scope>NUCLEOTIDE SEQUENCE [LARGE SCALE GENOMIC DNA]</scope>
    <source>
        <strain evidence="2 3">NBRC 110900</strain>
    </source>
</reference>